<dbReference type="EMBL" id="CADEPM010000001">
    <property type="protein sequence ID" value="CAB3396472.1"/>
    <property type="molecule type" value="Genomic_DNA"/>
</dbReference>
<evidence type="ECO:0000313" key="2">
    <source>
        <dbReference type="Proteomes" id="UP000494206"/>
    </source>
</evidence>
<proteinExistence type="predicted"/>
<sequence>MQSTLITLYFLGFSNAFIIYFRDLPAGGKQLNDVGDPLSIFISRSTDRDSDLKQIQFNSLKNAYDVSVEFQKNDSYLLLPWNPDGSITVTTSLSSNALSAMNGFIYYEKKSLADTFYVYDVQNSSSLLLKESSTVLFLNSIPGNAVELSKITQTDTSLFLVYPGIPQATQPNIIDAIFSNPSKFSDGTKKFFMHIEPLFFGLDSLYVKTNGQVAFQFETKADPSLQVTASYTTTGFVMNARDTAKTVSVINRNGKVSGTTRVKMINRMGADVALSISYGKTGLTNKVFYSNNTYDSWMIDEIANKLNIRTNGIGDGNYYYLQYYVEGEN</sequence>
<dbReference type="GO" id="GO:0045121">
    <property type="term" value="C:membrane raft"/>
    <property type="evidence" value="ECO:0007669"/>
    <property type="project" value="TreeGrafter"/>
</dbReference>
<accession>A0A8S1DYP4</accession>
<evidence type="ECO:0000313" key="1">
    <source>
        <dbReference type="EMBL" id="CAB3396472.1"/>
    </source>
</evidence>
<gene>
    <name evidence="1" type="ORF">CBOVIS_LOCUS21</name>
</gene>
<organism evidence="1 2">
    <name type="scientific">Caenorhabditis bovis</name>
    <dbReference type="NCBI Taxonomy" id="2654633"/>
    <lineage>
        <taxon>Eukaryota</taxon>
        <taxon>Metazoa</taxon>
        <taxon>Ecdysozoa</taxon>
        <taxon>Nematoda</taxon>
        <taxon>Chromadorea</taxon>
        <taxon>Rhabditida</taxon>
        <taxon>Rhabditina</taxon>
        <taxon>Rhabditomorpha</taxon>
        <taxon>Rhabditoidea</taxon>
        <taxon>Rhabditidae</taxon>
        <taxon>Peloderinae</taxon>
        <taxon>Caenorhabditis</taxon>
    </lineage>
</organism>
<name>A0A8S1DYP4_9PELO</name>
<dbReference type="Proteomes" id="UP000494206">
    <property type="component" value="Unassembled WGS sequence"/>
</dbReference>
<keyword evidence="2" id="KW-1185">Reference proteome</keyword>
<dbReference type="InterPro" id="IPR005071">
    <property type="entry name" value="Glycoprotein"/>
</dbReference>
<reference evidence="1 2" key="1">
    <citation type="submission" date="2020-04" db="EMBL/GenBank/DDBJ databases">
        <authorList>
            <person name="Laetsch R D."/>
            <person name="Stevens L."/>
            <person name="Kumar S."/>
            <person name="Blaxter L. M."/>
        </authorList>
    </citation>
    <scope>NUCLEOTIDE SEQUENCE [LARGE SCALE GENOMIC DNA]</scope>
</reference>
<dbReference type="AlphaFoldDB" id="A0A8S1DYP4"/>
<protein>
    <submittedName>
        <fullName evidence="1">Uncharacterized protein</fullName>
    </submittedName>
</protein>
<dbReference type="GO" id="GO:0045087">
    <property type="term" value="P:innate immune response"/>
    <property type="evidence" value="ECO:0007669"/>
    <property type="project" value="TreeGrafter"/>
</dbReference>
<dbReference type="PANTHER" id="PTHR21733">
    <property type="entry name" value="CUB_2 DOMAIN-CONTAINING PROTEIN-RELATED-RELATED"/>
    <property type="match status" value="1"/>
</dbReference>
<dbReference type="Pfam" id="PF03409">
    <property type="entry name" value="Glycoprotein"/>
    <property type="match status" value="1"/>
</dbReference>
<comment type="caution">
    <text evidence="1">The sequence shown here is derived from an EMBL/GenBank/DDBJ whole genome shotgun (WGS) entry which is preliminary data.</text>
</comment>